<evidence type="ECO:0000256" key="4">
    <source>
        <dbReference type="RuleBase" id="RU362110"/>
    </source>
</evidence>
<evidence type="ECO:0000256" key="5">
    <source>
        <dbReference type="SAM" id="MobiDB-lite"/>
    </source>
</evidence>
<dbReference type="VEuPathDB" id="FungiDB:PV06_08557"/>
<feature type="compositionally biased region" description="Polar residues" evidence="5">
    <location>
        <begin position="453"/>
        <end position="469"/>
    </location>
</feature>
<dbReference type="InterPro" id="IPR023296">
    <property type="entry name" value="Glyco_hydro_beta-prop_sf"/>
</dbReference>
<dbReference type="SUPFAM" id="SSF49899">
    <property type="entry name" value="Concanavalin A-like lectins/glucanases"/>
    <property type="match status" value="1"/>
</dbReference>
<dbReference type="InterPro" id="IPR013189">
    <property type="entry name" value="Glyco_hydro_32_C"/>
</dbReference>
<dbReference type="Pfam" id="PF00251">
    <property type="entry name" value="Glyco_hydro_32N"/>
    <property type="match status" value="1"/>
</dbReference>
<dbReference type="InterPro" id="IPR013320">
    <property type="entry name" value="ConA-like_dom_sf"/>
</dbReference>
<evidence type="ECO:0000256" key="6">
    <source>
        <dbReference type="SAM" id="SignalP"/>
    </source>
</evidence>
<dbReference type="Pfam" id="PF08244">
    <property type="entry name" value="Glyco_hydro_32C"/>
    <property type="match status" value="1"/>
</dbReference>
<evidence type="ECO:0008006" key="11">
    <source>
        <dbReference type="Google" id="ProtNLM"/>
    </source>
</evidence>
<comment type="similarity">
    <text evidence="1 4">Belongs to the glycosyl hydrolase 32 family.</text>
</comment>
<dbReference type="CDD" id="cd18621">
    <property type="entry name" value="GH32_XdINV-like"/>
    <property type="match status" value="1"/>
</dbReference>
<evidence type="ECO:0000259" key="8">
    <source>
        <dbReference type="Pfam" id="PF08244"/>
    </source>
</evidence>
<dbReference type="STRING" id="215243.A0A0D2DC66"/>
<dbReference type="InterPro" id="IPR013148">
    <property type="entry name" value="Glyco_hydro_32_N"/>
</dbReference>
<dbReference type="PANTHER" id="PTHR42800">
    <property type="entry name" value="EXOINULINASE INUD (AFU_ORTHOLOGUE AFUA_5G00480)"/>
    <property type="match status" value="1"/>
</dbReference>
<evidence type="ECO:0000313" key="9">
    <source>
        <dbReference type="EMBL" id="KIW40000.1"/>
    </source>
</evidence>
<dbReference type="InterPro" id="IPR001362">
    <property type="entry name" value="Glyco_hydro_32"/>
</dbReference>
<accession>A0A0D2DC66</accession>
<dbReference type="SUPFAM" id="SSF75005">
    <property type="entry name" value="Arabinanase/levansucrase/invertase"/>
    <property type="match status" value="1"/>
</dbReference>
<keyword evidence="10" id="KW-1185">Reference proteome</keyword>
<evidence type="ECO:0000259" key="7">
    <source>
        <dbReference type="Pfam" id="PF00251"/>
    </source>
</evidence>
<keyword evidence="6" id="KW-0732">Signal</keyword>
<dbReference type="GeneID" id="27360631"/>
<dbReference type="SMART" id="SM00640">
    <property type="entry name" value="Glyco_32"/>
    <property type="match status" value="1"/>
</dbReference>
<dbReference type="Gene3D" id="2.115.10.20">
    <property type="entry name" value="Glycosyl hydrolase domain, family 43"/>
    <property type="match status" value="1"/>
</dbReference>
<evidence type="ECO:0000313" key="10">
    <source>
        <dbReference type="Proteomes" id="UP000053342"/>
    </source>
</evidence>
<keyword evidence="2 4" id="KW-0378">Hydrolase</keyword>
<dbReference type="Gene3D" id="2.60.120.560">
    <property type="entry name" value="Exo-inulinase, domain 1"/>
    <property type="match status" value="1"/>
</dbReference>
<organism evidence="9 10">
    <name type="scientific">Exophiala oligosperma</name>
    <dbReference type="NCBI Taxonomy" id="215243"/>
    <lineage>
        <taxon>Eukaryota</taxon>
        <taxon>Fungi</taxon>
        <taxon>Dikarya</taxon>
        <taxon>Ascomycota</taxon>
        <taxon>Pezizomycotina</taxon>
        <taxon>Eurotiomycetes</taxon>
        <taxon>Chaetothyriomycetidae</taxon>
        <taxon>Chaetothyriales</taxon>
        <taxon>Herpotrichiellaceae</taxon>
        <taxon>Exophiala</taxon>
    </lineage>
</organism>
<dbReference type="GO" id="GO:0005737">
    <property type="term" value="C:cytoplasm"/>
    <property type="evidence" value="ECO:0007669"/>
    <property type="project" value="TreeGrafter"/>
</dbReference>
<dbReference type="GO" id="GO:0004575">
    <property type="term" value="F:sucrose alpha-glucosidase activity"/>
    <property type="evidence" value="ECO:0007669"/>
    <property type="project" value="TreeGrafter"/>
</dbReference>
<dbReference type="GO" id="GO:0005987">
    <property type="term" value="P:sucrose catabolic process"/>
    <property type="evidence" value="ECO:0007669"/>
    <property type="project" value="TreeGrafter"/>
</dbReference>
<dbReference type="Proteomes" id="UP000053342">
    <property type="component" value="Unassembled WGS sequence"/>
</dbReference>
<protein>
    <recommendedName>
        <fullName evidence="11">Glycosyl hydrolase family 32 N-terminal domain-containing protein</fullName>
    </recommendedName>
</protein>
<evidence type="ECO:0000256" key="1">
    <source>
        <dbReference type="ARBA" id="ARBA00009902"/>
    </source>
</evidence>
<sequence length="661" mass="72549">MMLILPVIGFAAMMAHGQTLTLASSMIEGMSNNSLFDRWRPYSHFSAPAGWMNDPCGPLYDPVGDLYHLHYQWHVNHVEWGNISWGHASSEDLVTWIDVDHFSGDQSQAAAQAWSGSRAQSLGPTNLTSSHHGPSEYNHLGIFTGTAQPVNLTGEVDDGTLLAFYTSVSRLPTSWDAPYLKGTESQSLAYSTDGGLSWTQYDGNPVISQPPEGWNVTGFRDPFFHESPELDRMLNYSEPHYYSVFGSGIGDVGPRAPLYTALASNLTDWTFLGALWEPNGNTSLGRPYEVGNWGWNFEVPNFFDLDGHWFFSSGVQGGDRSYHEQTWSIWNEGVVSARPNGSIAFEPVSMGAVDWGNLYAVTSFNDTKRDRRIQIGWSPEDMNNFGIVQQGYQGALSIPRELFVLYTPNVKPPSPMRNSSSVYTSNPNGTCTARTLGIRPARDVVAGLREGSHATNHTVGGDNDNNTIKGNGAGSGSMMLLNKLNSSSYEISFTVASTTGRAGLTILASPDFLEYTSIYHDPTTSTIACDRKKSSTIPEFLKTTYLGFFEPYNVITHDETGSGSGVAVPETITFDVFVDGSLVEIFVNDRFALTTRVYPSRLDSTGVGLFASKGVEVTYSGPLQVWDGLKDVWPSRPRNSSSLLVWDTDAETNNGTWWTGL</sequence>
<gene>
    <name evidence="9" type="ORF">PV06_08557</name>
</gene>
<evidence type="ECO:0000256" key="3">
    <source>
        <dbReference type="ARBA" id="ARBA00023295"/>
    </source>
</evidence>
<feature type="domain" description="Glycosyl hydrolase family 32 N-terminal" evidence="7">
    <location>
        <begin position="44"/>
        <end position="403"/>
    </location>
</feature>
<dbReference type="AlphaFoldDB" id="A0A0D2DC66"/>
<dbReference type="HOGENOM" id="CLU_013784_3_0_1"/>
<dbReference type="OrthoDB" id="202537at2759"/>
<dbReference type="EMBL" id="KN847339">
    <property type="protein sequence ID" value="KIW40000.1"/>
    <property type="molecule type" value="Genomic_DNA"/>
</dbReference>
<feature type="domain" description="Glycosyl hydrolase family 32 C-terminal" evidence="8">
    <location>
        <begin position="471"/>
        <end position="627"/>
    </location>
</feature>
<feature type="chain" id="PRO_5002240342" description="Glycosyl hydrolase family 32 N-terminal domain-containing protein" evidence="6">
    <location>
        <begin position="18"/>
        <end position="661"/>
    </location>
</feature>
<keyword evidence="3 4" id="KW-0326">Glycosidase</keyword>
<evidence type="ECO:0000256" key="2">
    <source>
        <dbReference type="ARBA" id="ARBA00022801"/>
    </source>
</evidence>
<feature type="region of interest" description="Disordered" evidence="5">
    <location>
        <begin position="452"/>
        <end position="471"/>
    </location>
</feature>
<dbReference type="RefSeq" id="XP_016260216.1">
    <property type="nucleotide sequence ID" value="XM_016409908.1"/>
</dbReference>
<dbReference type="PANTHER" id="PTHR42800:SF3">
    <property type="entry name" value="GLYCOSYL HYDROLASE FAMILY 32 N-TERMINAL DOMAIN-CONTAINING PROTEIN"/>
    <property type="match status" value="1"/>
</dbReference>
<feature type="signal peptide" evidence="6">
    <location>
        <begin position="1"/>
        <end position="17"/>
    </location>
</feature>
<name>A0A0D2DC66_9EURO</name>
<reference evidence="9 10" key="1">
    <citation type="submission" date="2015-01" db="EMBL/GenBank/DDBJ databases">
        <title>The Genome Sequence of Exophiala oligosperma CBS72588.</title>
        <authorList>
            <consortium name="The Broad Institute Genomics Platform"/>
            <person name="Cuomo C."/>
            <person name="de Hoog S."/>
            <person name="Gorbushina A."/>
            <person name="Stielow B."/>
            <person name="Teixiera M."/>
            <person name="Abouelleil A."/>
            <person name="Chapman S.B."/>
            <person name="Priest M."/>
            <person name="Young S.K."/>
            <person name="Wortman J."/>
            <person name="Nusbaum C."/>
            <person name="Birren B."/>
        </authorList>
    </citation>
    <scope>NUCLEOTIDE SEQUENCE [LARGE SCALE GENOMIC DNA]</scope>
    <source>
        <strain evidence="9 10">CBS 72588</strain>
    </source>
</reference>
<proteinExistence type="inferred from homology"/>